<evidence type="ECO:0000256" key="2">
    <source>
        <dbReference type="ARBA" id="ARBA00009260"/>
    </source>
</evidence>
<dbReference type="Proteomes" id="UP000722957">
    <property type="component" value="Unassembled WGS sequence"/>
</dbReference>
<dbReference type="Pfam" id="PF05840">
    <property type="entry name" value="Phage_GPA"/>
    <property type="match status" value="1"/>
</dbReference>
<name>A0ABD4KVB9_VIBAN</name>
<evidence type="ECO:0000259" key="7">
    <source>
        <dbReference type="Pfam" id="PF05840"/>
    </source>
</evidence>
<keyword evidence="4" id="KW-0540">Nuclease</keyword>
<dbReference type="AlphaFoldDB" id="A0ABD4KVB9"/>
<dbReference type="GO" id="GO:0016787">
    <property type="term" value="F:hydrolase activity"/>
    <property type="evidence" value="ECO:0007669"/>
    <property type="project" value="UniProtKB-KW"/>
</dbReference>
<feature type="domain" description="Replication gene A protein-like" evidence="7">
    <location>
        <begin position="1"/>
        <end position="42"/>
    </location>
</feature>
<reference evidence="8 9" key="1">
    <citation type="journal article" date="2021" name="PeerJ">
        <title>Analysis of 44 Vibrio anguillarum genomes reveals high genetic diversity.</title>
        <authorList>
            <person name="Hansen M.J."/>
            <person name="Dalsgaard I."/>
        </authorList>
    </citation>
    <scope>NUCLEOTIDE SEQUENCE [LARGE SCALE GENOMIC DNA]</scope>
    <source>
        <strain evidence="8 9">17-16730-2A</strain>
    </source>
</reference>
<evidence type="ECO:0000256" key="4">
    <source>
        <dbReference type="ARBA" id="ARBA00022722"/>
    </source>
</evidence>
<comment type="function">
    <text evidence="1">Possible endonuclease which induces a single-strand cut and initiates DNA replication.</text>
</comment>
<dbReference type="GO" id="GO:0004519">
    <property type="term" value="F:endonuclease activity"/>
    <property type="evidence" value="ECO:0007669"/>
    <property type="project" value="UniProtKB-KW"/>
</dbReference>
<feature type="non-terminal residue" evidence="8">
    <location>
        <position position="97"/>
    </location>
</feature>
<dbReference type="RefSeq" id="WP_194574493.1">
    <property type="nucleotide sequence ID" value="NZ_RDOM01001348.1"/>
</dbReference>
<comment type="caution">
    <text evidence="8">The sequence shown here is derived from an EMBL/GenBank/DDBJ whole genome shotgun (WGS) entry which is preliminary data.</text>
</comment>
<sequence length="97" mass="10963">AFRDSPNEKGAKEHRFTSVYIDPSQGSAVGYVAKYISKSIDGKHIDSDKRSSLSGIDAAERVVTWARVNGIKQFQFIGGPSVSVWREMRRLREEFKE</sequence>
<evidence type="ECO:0000256" key="3">
    <source>
        <dbReference type="ARBA" id="ARBA00022705"/>
    </source>
</evidence>
<keyword evidence="5 8" id="KW-0255">Endonuclease</keyword>
<keyword evidence="3" id="KW-0235">DNA replication</keyword>
<protein>
    <submittedName>
        <fullName evidence="8">Replication endonuclease</fullName>
    </submittedName>
</protein>
<evidence type="ECO:0000256" key="1">
    <source>
        <dbReference type="ARBA" id="ARBA00003293"/>
    </source>
</evidence>
<evidence type="ECO:0000256" key="5">
    <source>
        <dbReference type="ARBA" id="ARBA00022759"/>
    </source>
</evidence>
<keyword evidence="6" id="KW-0378">Hydrolase</keyword>
<feature type="non-terminal residue" evidence="8">
    <location>
        <position position="1"/>
    </location>
</feature>
<evidence type="ECO:0000313" key="8">
    <source>
        <dbReference type="EMBL" id="MBF4275566.1"/>
    </source>
</evidence>
<comment type="similarity">
    <text evidence="2">Belongs to the phage GPA family.</text>
</comment>
<dbReference type="GO" id="GO:0006260">
    <property type="term" value="P:DNA replication"/>
    <property type="evidence" value="ECO:0007669"/>
    <property type="project" value="UniProtKB-KW"/>
</dbReference>
<gene>
    <name evidence="8" type="ORF">EAY07_26910</name>
</gene>
<dbReference type="EMBL" id="RDOM01001348">
    <property type="protein sequence ID" value="MBF4275566.1"/>
    <property type="molecule type" value="Genomic_DNA"/>
</dbReference>
<dbReference type="InterPro" id="IPR008766">
    <property type="entry name" value="Replication_gene_A-like"/>
</dbReference>
<accession>A0ABD4KVB9</accession>
<evidence type="ECO:0000313" key="9">
    <source>
        <dbReference type="Proteomes" id="UP000722957"/>
    </source>
</evidence>
<organism evidence="8 9">
    <name type="scientific">Vibrio anguillarum</name>
    <name type="common">Listonella anguillarum</name>
    <dbReference type="NCBI Taxonomy" id="55601"/>
    <lineage>
        <taxon>Bacteria</taxon>
        <taxon>Pseudomonadati</taxon>
        <taxon>Pseudomonadota</taxon>
        <taxon>Gammaproteobacteria</taxon>
        <taxon>Vibrionales</taxon>
        <taxon>Vibrionaceae</taxon>
        <taxon>Vibrio</taxon>
    </lineage>
</organism>
<proteinExistence type="inferred from homology"/>
<evidence type="ECO:0000256" key="6">
    <source>
        <dbReference type="ARBA" id="ARBA00022801"/>
    </source>
</evidence>